<proteinExistence type="predicted"/>
<dbReference type="EnsemblMetazoa" id="CLYHEMT002827.1">
    <property type="protein sequence ID" value="CLYHEMP002827.1"/>
    <property type="gene ID" value="CLYHEMG002827"/>
</dbReference>
<keyword evidence="2" id="KW-0812">Transmembrane</keyword>
<protein>
    <submittedName>
        <fullName evidence="3">Uncharacterized protein</fullName>
    </submittedName>
</protein>
<dbReference type="RefSeq" id="XP_066930249.1">
    <property type="nucleotide sequence ID" value="XM_067074148.1"/>
</dbReference>
<dbReference type="GeneID" id="136817824"/>
<keyword evidence="2" id="KW-0472">Membrane</keyword>
<evidence type="ECO:0000313" key="3">
    <source>
        <dbReference type="EnsemblMetazoa" id="CLYHEMP002827.1"/>
    </source>
</evidence>
<accession>A0A7M5UR53</accession>
<evidence type="ECO:0000256" key="2">
    <source>
        <dbReference type="SAM" id="Phobius"/>
    </source>
</evidence>
<feature type="region of interest" description="Disordered" evidence="1">
    <location>
        <begin position="42"/>
        <end position="78"/>
    </location>
</feature>
<dbReference type="OrthoDB" id="6020024at2759"/>
<feature type="transmembrane region" description="Helical" evidence="2">
    <location>
        <begin position="20"/>
        <end position="38"/>
    </location>
</feature>
<name>A0A7M5UR53_9CNID</name>
<sequence>MKIQNNQETALDNALMRGRLSSLTLVMLIMLVSLDYISTAKKHKPSNHKKNNNSKKPPKPNKLSKGKTKLKQALKKTTPTQTIIPKYPRLSAFFATRPDIKPHSKLTQCDVITNKEQCIYRTIPRKTHCLLFQNLINDLAPFYRRFIARSRLYSFTKHEVKNVQINTCARTMTLITKPQGNFTIFPNVLELQNVEGAITLPIPLGDFQLLAGGEWKLGSLRMKMKFTREHDDTYNIKGFAETELVSVHTISGAFDIDPLPKDAIRVLLQRIGVEDMKIRDCRMYGTIQPKKNIYEIAFSGEPEKEEYQGGRLRLFITNYQSNRNLAILLELQDYSPVTLLKTLYGPSIGRATVLKDRNQTIALYISSQPTSRFSTILTAHGSGRWIHRDSKFDPGAYLLVTLPFPKRKAVDMKIKLLTDSLDFSIPESEKLYSDLALNAILPEKIMHLGVDKIALAKDKDNKMFTKLRILRFKYFLFNDTYLAAAESHLSMEEELAEYMPAAKTVMNTNQHLAYENVNLLNNQTPIVRNKHDITGGIKLIKEHKEEKDSAALEAFFANEVETPTKAKVSDTLTLAESTGLL</sequence>
<organism evidence="3 4">
    <name type="scientific">Clytia hemisphaerica</name>
    <dbReference type="NCBI Taxonomy" id="252671"/>
    <lineage>
        <taxon>Eukaryota</taxon>
        <taxon>Metazoa</taxon>
        <taxon>Cnidaria</taxon>
        <taxon>Hydrozoa</taxon>
        <taxon>Hydroidolina</taxon>
        <taxon>Leptothecata</taxon>
        <taxon>Obeliida</taxon>
        <taxon>Clytiidae</taxon>
        <taxon>Clytia</taxon>
    </lineage>
</organism>
<evidence type="ECO:0000256" key="1">
    <source>
        <dbReference type="SAM" id="MobiDB-lite"/>
    </source>
</evidence>
<reference evidence="3" key="1">
    <citation type="submission" date="2021-01" db="UniProtKB">
        <authorList>
            <consortium name="EnsemblMetazoa"/>
        </authorList>
    </citation>
    <scope>IDENTIFICATION</scope>
</reference>
<dbReference type="AlphaFoldDB" id="A0A7M5UR53"/>
<dbReference type="Proteomes" id="UP000594262">
    <property type="component" value="Unplaced"/>
</dbReference>
<keyword evidence="4" id="KW-1185">Reference proteome</keyword>
<keyword evidence="2" id="KW-1133">Transmembrane helix</keyword>
<evidence type="ECO:0000313" key="4">
    <source>
        <dbReference type="Proteomes" id="UP000594262"/>
    </source>
</evidence>
<feature type="compositionally biased region" description="Basic residues" evidence="1">
    <location>
        <begin position="42"/>
        <end position="74"/>
    </location>
</feature>